<dbReference type="PANTHER" id="PTHR47959">
    <property type="entry name" value="ATP-DEPENDENT RNA HELICASE RHLE-RELATED"/>
    <property type="match status" value="1"/>
</dbReference>
<gene>
    <name evidence="12" type="ORF">fugu_012679</name>
</gene>
<evidence type="ECO:0000256" key="3">
    <source>
        <dbReference type="ARBA" id="ARBA00022801"/>
    </source>
</evidence>
<dbReference type="PROSITE" id="PS51192">
    <property type="entry name" value="HELICASE_ATP_BIND_1"/>
    <property type="match status" value="1"/>
</dbReference>
<keyword evidence="3" id="KW-0378">Hydrolase</keyword>
<dbReference type="Gene3D" id="3.40.50.300">
    <property type="entry name" value="P-loop containing nucleotide triphosphate hydrolases"/>
    <property type="match status" value="2"/>
</dbReference>
<dbReference type="InterPro" id="IPR014001">
    <property type="entry name" value="Helicase_ATP-bd"/>
</dbReference>
<keyword evidence="4" id="KW-0347">Helicase</keyword>
<dbReference type="InterPro" id="IPR050079">
    <property type="entry name" value="DEAD_box_RNA_helicase"/>
</dbReference>
<dbReference type="InterPro" id="IPR014014">
    <property type="entry name" value="RNA_helicase_DEAD_Q_motif"/>
</dbReference>
<dbReference type="Proteomes" id="UP000516260">
    <property type="component" value="Chromosome 13"/>
</dbReference>
<protein>
    <recommendedName>
        <fullName evidence="1">RNA helicase</fullName>
        <ecNumber evidence="1">3.6.4.13</ecNumber>
    </recommendedName>
</protein>
<dbReference type="PROSITE" id="PS51194">
    <property type="entry name" value="HELICASE_CTER"/>
    <property type="match status" value="1"/>
</dbReference>
<name>A0A4Z2C625_9TELE</name>
<dbReference type="InterPro" id="IPR011545">
    <property type="entry name" value="DEAD/DEAH_box_helicase_dom"/>
</dbReference>
<dbReference type="SUPFAM" id="SSF52540">
    <property type="entry name" value="P-loop containing nucleoside triphosphate hydrolases"/>
    <property type="match status" value="1"/>
</dbReference>
<reference evidence="12 13" key="1">
    <citation type="submission" date="2019-04" db="EMBL/GenBank/DDBJ databases">
        <title>The sequence and de novo assembly of Takifugu bimaculatus genome using PacBio and Hi-C technologies.</title>
        <authorList>
            <person name="Xu P."/>
            <person name="Liu B."/>
            <person name="Zhou Z."/>
        </authorList>
    </citation>
    <scope>NUCLEOTIDE SEQUENCE [LARGE SCALE GENOMIC DNA]</scope>
    <source>
        <strain evidence="12">TB-2018</strain>
        <tissue evidence="12">Muscle</tissue>
    </source>
</reference>
<dbReference type="GO" id="GO:0016787">
    <property type="term" value="F:hydrolase activity"/>
    <property type="evidence" value="ECO:0007669"/>
    <property type="project" value="UniProtKB-KW"/>
</dbReference>
<evidence type="ECO:0000313" key="12">
    <source>
        <dbReference type="EMBL" id="TNM99646.1"/>
    </source>
</evidence>
<evidence type="ECO:0000259" key="11">
    <source>
        <dbReference type="PROSITE" id="PS51195"/>
    </source>
</evidence>
<dbReference type="Pfam" id="PF00271">
    <property type="entry name" value="Helicase_C"/>
    <property type="match status" value="1"/>
</dbReference>
<comment type="catalytic activity">
    <reaction evidence="7">
        <text>ATP + H2O = ADP + phosphate + H(+)</text>
        <dbReference type="Rhea" id="RHEA:13065"/>
        <dbReference type="ChEBI" id="CHEBI:15377"/>
        <dbReference type="ChEBI" id="CHEBI:15378"/>
        <dbReference type="ChEBI" id="CHEBI:30616"/>
        <dbReference type="ChEBI" id="CHEBI:43474"/>
        <dbReference type="ChEBI" id="CHEBI:456216"/>
        <dbReference type="EC" id="3.6.4.13"/>
    </reaction>
</comment>
<organism evidence="12 13">
    <name type="scientific">Takifugu bimaculatus</name>
    <dbReference type="NCBI Taxonomy" id="433685"/>
    <lineage>
        <taxon>Eukaryota</taxon>
        <taxon>Metazoa</taxon>
        <taxon>Chordata</taxon>
        <taxon>Craniata</taxon>
        <taxon>Vertebrata</taxon>
        <taxon>Euteleostomi</taxon>
        <taxon>Actinopterygii</taxon>
        <taxon>Neopterygii</taxon>
        <taxon>Teleostei</taxon>
        <taxon>Neoteleostei</taxon>
        <taxon>Acanthomorphata</taxon>
        <taxon>Eupercaria</taxon>
        <taxon>Tetraodontiformes</taxon>
        <taxon>Tetradontoidea</taxon>
        <taxon>Tetraodontidae</taxon>
        <taxon>Takifugu</taxon>
    </lineage>
</organism>
<keyword evidence="13" id="KW-1185">Reference proteome</keyword>
<keyword evidence="5" id="KW-0067">ATP-binding</keyword>
<feature type="domain" description="Helicase ATP-binding" evidence="9">
    <location>
        <begin position="68"/>
        <end position="239"/>
    </location>
</feature>
<comment type="caution">
    <text evidence="12">The sequence shown here is derived from an EMBL/GenBank/DDBJ whole genome shotgun (WGS) entry which is preliminary data.</text>
</comment>
<dbReference type="GO" id="GO:0003723">
    <property type="term" value="F:RNA binding"/>
    <property type="evidence" value="ECO:0007669"/>
    <property type="project" value="UniProtKB-KW"/>
</dbReference>
<evidence type="ECO:0000259" key="10">
    <source>
        <dbReference type="PROSITE" id="PS51194"/>
    </source>
</evidence>
<evidence type="ECO:0000256" key="1">
    <source>
        <dbReference type="ARBA" id="ARBA00012552"/>
    </source>
</evidence>
<dbReference type="SMART" id="SM00487">
    <property type="entry name" value="DEXDc"/>
    <property type="match status" value="1"/>
</dbReference>
<dbReference type="InterPro" id="IPR001650">
    <property type="entry name" value="Helicase_C-like"/>
</dbReference>
<dbReference type="EC" id="3.6.4.13" evidence="1"/>
<feature type="domain" description="Helicase C-terminal" evidence="10">
    <location>
        <begin position="250"/>
        <end position="411"/>
    </location>
</feature>
<accession>A0A4Z2C625</accession>
<dbReference type="FunFam" id="3.40.50.300:FF:000031">
    <property type="entry name" value="Eukaryotic initiation factor 4A-III"/>
    <property type="match status" value="1"/>
</dbReference>
<proteinExistence type="predicted"/>
<dbReference type="GO" id="GO:0005829">
    <property type="term" value="C:cytosol"/>
    <property type="evidence" value="ECO:0007669"/>
    <property type="project" value="TreeGrafter"/>
</dbReference>
<dbReference type="AlphaFoldDB" id="A0A4Z2C625"/>
<dbReference type="CDD" id="cd18787">
    <property type="entry name" value="SF2_C_DEAD"/>
    <property type="match status" value="1"/>
</dbReference>
<dbReference type="FunFam" id="3.40.50.300:FF:000849">
    <property type="entry name" value="ATP-dependent RNA helicase DBP5"/>
    <property type="match status" value="1"/>
</dbReference>
<evidence type="ECO:0000313" key="13">
    <source>
        <dbReference type="Proteomes" id="UP000516260"/>
    </source>
</evidence>
<dbReference type="PROSITE" id="PS51195">
    <property type="entry name" value="Q_MOTIF"/>
    <property type="match status" value="1"/>
</dbReference>
<evidence type="ECO:0000256" key="7">
    <source>
        <dbReference type="ARBA" id="ARBA00047984"/>
    </source>
</evidence>
<sequence length="411" mass="46260">MDECIPKTMRADVFRSGRPERPEPWQMTERKLNYSVDSFEGMMLNENLLRGIFAYGFEKPSAIQQQAIVPCIKGFDVIAQSQSGTGKTATYVIAALQRIDMMKEDTQAIILAPTRELANQIQKVVLSLGDYMGVRCHACIGGTSIHEDMENLRSANPHVMVGTPGRVFDVLARRAVSAKAIRLLVLDEADQMLGNGFKDQIHEIFCKLPTNVQAILLSATMPAHVLEATKMFMQDPVKILIKREELTMEGIQQFYIKTETEEKKLESLCGLYSTLTITQAVIFVNTRKKAEWLTQELMSKDFTVSVLHSEMGQSERDTTMKEFRSGSSRVFITTDLLSRGIDVQQVSLVINFDLPTKLESYIHRIGRSGRFGRGGVAINMVTEESQPMLAIIQNFYDFKIKELPANMVDIV</sequence>
<dbReference type="EMBL" id="SWLE01000005">
    <property type="protein sequence ID" value="TNM99646.1"/>
    <property type="molecule type" value="Genomic_DNA"/>
</dbReference>
<feature type="short sequence motif" description="Q motif" evidence="8">
    <location>
        <begin position="37"/>
        <end position="65"/>
    </location>
</feature>
<feature type="domain" description="DEAD-box RNA helicase Q" evidence="11">
    <location>
        <begin position="37"/>
        <end position="65"/>
    </location>
</feature>
<dbReference type="GO" id="GO:0003724">
    <property type="term" value="F:RNA helicase activity"/>
    <property type="evidence" value="ECO:0007669"/>
    <property type="project" value="UniProtKB-EC"/>
</dbReference>
<dbReference type="SMART" id="SM00490">
    <property type="entry name" value="HELICc"/>
    <property type="match status" value="1"/>
</dbReference>
<dbReference type="GO" id="GO:0005524">
    <property type="term" value="F:ATP binding"/>
    <property type="evidence" value="ECO:0007669"/>
    <property type="project" value="UniProtKB-KW"/>
</dbReference>
<evidence type="ECO:0000256" key="2">
    <source>
        <dbReference type="ARBA" id="ARBA00022741"/>
    </source>
</evidence>
<dbReference type="Pfam" id="PF00270">
    <property type="entry name" value="DEAD"/>
    <property type="match status" value="1"/>
</dbReference>
<evidence type="ECO:0000259" key="9">
    <source>
        <dbReference type="PROSITE" id="PS51192"/>
    </source>
</evidence>
<evidence type="ECO:0000256" key="5">
    <source>
        <dbReference type="ARBA" id="ARBA00022840"/>
    </source>
</evidence>
<keyword evidence="6" id="KW-0694">RNA-binding</keyword>
<dbReference type="InterPro" id="IPR027417">
    <property type="entry name" value="P-loop_NTPase"/>
</dbReference>
<dbReference type="PANTHER" id="PTHR47959:SF1">
    <property type="entry name" value="ATP-DEPENDENT RNA HELICASE DBPA"/>
    <property type="match status" value="1"/>
</dbReference>
<evidence type="ECO:0000256" key="8">
    <source>
        <dbReference type="PROSITE-ProRule" id="PRU00552"/>
    </source>
</evidence>
<evidence type="ECO:0000256" key="4">
    <source>
        <dbReference type="ARBA" id="ARBA00022806"/>
    </source>
</evidence>
<evidence type="ECO:0000256" key="6">
    <source>
        <dbReference type="ARBA" id="ARBA00022884"/>
    </source>
</evidence>
<keyword evidence="2" id="KW-0547">Nucleotide-binding</keyword>